<evidence type="ECO:0000256" key="4">
    <source>
        <dbReference type="ARBA" id="ARBA00022827"/>
    </source>
</evidence>
<feature type="compositionally biased region" description="Gly residues" evidence="6">
    <location>
        <begin position="127"/>
        <end position="138"/>
    </location>
</feature>
<reference evidence="8 9" key="1">
    <citation type="submission" date="2024-06" db="EMBL/GenBank/DDBJ databases">
        <authorList>
            <person name="Bataeva Y.V."/>
            <person name="Grigorian L.N."/>
            <person name="Solomentsev V.I."/>
        </authorList>
    </citation>
    <scope>NUCLEOTIDE SEQUENCE [LARGE SCALE GENOMIC DNA]</scope>
    <source>
        <strain evidence="9">SCPM-O-B-12605 (RCAM04882)</strain>
    </source>
</reference>
<proteinExistence type="inferred from homology"/>
<name>A0ABV1ZYR5_9ACTN</name>
<accession>A0ABV1ZYR5</accession>
<dbReference type="InterPro" id="IPR016169">
    <property type="entry name" value="FAD-bd_PCMH_sub2"/>
</dbReference>
<keyword evidence="3" id="KW-0285">Flavoprotein</keyword>
<evidence type="ECO:0000256" key="6">
    <source>
        <dbReference type="SAM" id="MobiDB-lite"/>
    </source>
</evidence>
<evidence type="ECO:0000256" key="1">
    <source>
        <dbReference type="ARBA" id="ARBA00001974"/>
    </source>
</evidence>
<comment type="similarity">
    <text evidence="2">Belongs to the oxygen-dependent FAD-linked oxidoreductase family.</text>
</comment>
<dbReference type="Pfam" id="PF01565">
    <property type="entry name" value="FAD_binding_4"/>
    <property type="match status" value="1"/>
</dbReference>
<evidence type="ECO:0000313" key="9">
    <source>
        <dbReference type="Proteomes" id="UP001432401"/>
    </source>
</evidence>
<dbReference type="EMBL" id="JBEQNB010000011">
    <property type="protein sequence ID" value="MES0836268.1"/>
    <property type="molecule type" value="Genomic_DNA"/>
</dbReference>
<evidence type="ECO:0000256" key="2">
    <source>
        <dbReference type="ARBA" id="ARBA00005466"/>
    </source>
</evidence>
<evidence type="ECO:0000259" key="7">
    <source>
        <dbReference type="PROSITE" id="PS51387"/>
    </source>
</evidence>
<dbReference type="Pfam" id="PF08031">
    <property type="entry name" value="BBE"/>
    <property type="match status" value="1"/>
</dbReference>
<dbReference type="Gene3D" id="3.30.465.10">
    <property type="match status" value="1"/>
</dbReference>
<dbReference type="SUPFAM" id="SSF56176">
    <property type="entry name" value="FAD-binding/transporter-associated domain-like"/>
    <property type="match status" value="2"/>
</dbReference>
<keyword evidence="5" id="KW-0560">Oxidoreductase</keyword>
<dbReference type="InterPro" id="IPR036318">
    <property type="entry name" value="FAD-bd_PCMH-like_sf"/>
</dbReference>
<dbReference type="InterPro" id="IPR006094">
    <property type="entry name" value="Oxid_FAD_bind_N"/>
</dbReference>
<dbReference type="Gene3D" id="3.30.43.10">
    <property type="entry name" value="Uridine Diphospho-n-acetylenolpyruvylglucosamine Reductase, domain 2"/>
    <property type="match status" value="1"/>
</dbReference>
<organism evidence="8 9">
    <name type="scientific">Nocardiopsis tropica</name>
    <dbReference type="NCBI Taxonomy" id="109330"/>
    <lineage>
        <taxon>Bacteria</taxon>
        <taxon>Bacillati</taxon>
        <taxon>Actinomycetota</taxon>
        <taxon>Actinomycetes</taxon>
        <taxon>Streptosporangiales</taxon>
        <taxon>Nocardiopsidaceae</taxon>
        <taxon>Nocardiopsis</taxon>
    </lineage>
</organism>
<evidence type="ECO:0000313" key="8">
    <source>
        <dbReference type="EMBL" id="MES0836268.1"/>
    </source>
</evidence>
<dbReference type="Proteomes" id="UP001432401">
    <property type="component" value="Unassembled WGS sequence"/>
</dbReference>
<dbReference type="InterPro" id="IPR050416">
    <property type="entry name" value="FAD-linked_Oxidoreductase"/>
</dbReference>
<dbReference type="InterPro" id="IPR012951">
    <property type="entry name" value="BBE"/>
</dbReference>
<sequence length="531" mass="54314">MDPVCRTSRSRCDRIGSYGGAVNETKGSADMSEIQNAGKDRGPAGTGSGTPRAAESLAALVAGPVHAPGSEGYETARTGMQLLDRHLPVAVVEAQDAGDVRAAVAWAAGRGLRVAAQLTGHGLGSGLGGGEAVAGDGEGGTERRQEGAAGAGGDRPPAGVLIATGRLRGVRVDPGRATAWVGAGSTWQDVIDAAAPYGLAPLSGSAPGVGAVSYTLGGGVGLLARRYGFAADHVARLDMVTADGRLREVTEEAEPELFWAVRGGGGAFGVVTGMEIGLFPVARLYGGSLYFDATAEPGVLDAWRRWAETTPEELTSGASMLAYPDFPGVPEAMRNRLVVQVSVAWSGPPEEGTALVEPLRSAGPVLADTLGELPYADSGSVFDEHDDPAGYRGRSVLVDGLDAESLGALTRLVGTAPSMCVIWLRHLGGALAREPGSANAVGHRDAAYALTVLTFADGEDTGASEALRERAAGLVSDRAVGRSSTLGFGPMDGAAVREVFDPGAYARLTRVKAAFDPDGVFHSNRPIPPRG</sequence>
<protein>
    <submittedName>
        <fullName evidence="8">FAD-binding oxidoreductase</fullName>
    </submittedName>
</protein>
<dbReference type="PANTHER" id="PTHR42973:SF39">
    <property type="entry name" value="FAD-BINDING PCMH-TYPE DOMAIN-CONTAINING PROTEIN"/>
    <property type="match status" value="1"/>
</dbReference>
<dbReference type="PANTHER" id="PTHR42973">
    <property type="entry name" value="BINDING OXIDOREDUCTASE, PUTATIVE (AFU_ORTHOLOGUE AFUA_1G17690)-RELATED"/>
    <property type="match status" value="1"/>
</dbReference>
<evidence type="ECO:0000256" key="3">
    <source>
        <dbReference type="ARBA" id="ARBA00022630"/>
    </source>
</evidence>
<dbReference type="InterPro" id="IPR016166">
    <property type="entry name" value="FAD-bd_PCMH"/>
</dbReference>
<feature type="region of interest" description="Disordered" evidence="6">
    <location>
        <begin position="127"/>
        <end position="155"/>
    </location>
</feature>
<dbReference type="InterPro" id="IPR016167">
    <property type="entry name" value="FAD-bd_PCMH_sub1"/>
</dbReference>
<dbReference type="Gene3D" id="3.40.462.20">
    <property type="match status" value="1"/>
</dbReference>
<dbReference type="PROSITE" id="PS51387">
    <property type="entry name" value="FAD_PCMH"/>
    <property type="match status" value="1"/>
</dbReference>
<gene>
    <name evidence="8" type="ORF">ABUK86_20995</name>
</gene>
<comment type="caution">
    <text evidence="8">The sequence shown here is derived from an EMBL/GenBank/DDBJ whole genome shotgun (WGS) entry which is preliminary data.</text>
</comment>
<keyword evidence="9" id="KW-1185">Reference proteome</keyword>
<comment type="cofactor">
    <cofactor evidence="1">
        <name>FAD</name>
        <dbReference type="ChEBI" id="CHEBI:57692"/>
    </cofactor>
</comment>
<keyword evidence="4" id="KW-0274">FAD</keyword>
<feature type="domain" description="FAD-binding PCMH-type" evidence="7">
    <location>
        <begin position="84"/>
        <end position="281"/>
    </location>
</feature>
<evidence type="ECO:0000256" key="5">
    <source>
        <dbReference type="ARBA" id="ARBA00023002"/>
    </source>
</evidence>